<gene>
    <name evidence="1" type="ORF">IV417_09415</name>
</gene>
<dbReference type="Pfam" id="PF10670">
    <property type="entry name" value="DUF4198"/>
    <property type="match status" value="1"/>
</dbReference>
<dbReference type="PROSITE" id="PS51257">
    <property type="entry name" value="PROKAR_LIPOPROTEIN"/>
    <property type="match status" value="1"/>
</dbReference>
<reference evidence="1 2" key="1">
    <citation type="journal article" date="2021" name="Arch. Microbiol.">
        <title>Harenicola maris gen. nov., sp. nov. isolated from the Sea of Japan shallow sediments.</title>
        <authorList>
            <person name="Romanenko L.A."/>
            <person name="Kurilenko V.V."/>
            <person name="Chernysheva N.Y."/>
            <person name="Tekutyeva L.A."/>
            <person name="Velansky P.V."/>
            <person name="Svetashev V.I."/>
            <person name="Isaeva M.P."/>
        </authorList>
    </citation>
    <scope>NUCLEOTIDE SEQUENCE [LARGE SCALE GENOMIC DNA]</scope>
    <source>
        <strain evidence="1 2">KMM 3653</strain>
    </source>
</reference>
<sequence length="270" mass="29719">MRIVFTILSVFIASCTALGAHEFWISPERYEVAKGESIAAQFRVGQNFKGAAYSFIPRHSERLELRNGPQITPLSPRIGDRPAINAPAEVEGLIVALHETTDSTVSYDSWEKFQTFIDHKDFGDIKTPHLARGLPEAGFTESYRRHVKSLIGVGSAEGEDSFGGMKIELVARTNPYTDDLTNGMTVQLYYLDEPLADTQIELFELAPKEGAEAVITHYRTNADGLASFPVKPGHEYLVDAVVLEPLPNDDAAAGPVWHSTWASLTFRAPG</sequence>
<organism evidence="1 2">
    <name type="scientific">Harenicola maris</name>
    <dbReference type="NCBI Taxonomy" id="2841044"/>
    <lineage>
        <taxon>Bacteria</taxon>
        <taxon>Pseudomonadati</taxon>
        <taxon>Pseudomonadota</taxon>
        <taxon>Alphaproteobacteria</taxon>
        <taxon>Rhodobacterales</taxon>
        <taxon>Paracoccaceae</taxon>
        <taxon>Harenicola</taxon>
    </lineage>
</organism>
<dbReference type="EMBL" id="JADQAZ010000002">
    <property type="protein sequence ID" value="MBT0957605.1"/>
    <property type="molecule type" value="Genomic_DNA"/>
</dbReference>
<comment type="caution">
    <text evidence="1">The sequence shown here is derived from an EMBL/GenBank/DDBJ whole genome shotgun (WGS) entry which is preliminary data.</text>
</comment>
<dbReference type="AlphaFoldDB" id="A0AAP2CQ04"/>
<protein>
    <submittedName>
        <fullName evidence="1">DUF4198 domain-containing protein</fullName>
    </submittedName>
</protein>
<dbReference type="InterPro" id="IPR019613">
    <property type="entry name" value="DUF4198"/>
</dbReference>
<proteinExistence type="predicted"/>
<name>A0AAP2CQ04_9RHOB</name>
<evidence type="ECO:0000313" key="2">
    <source>
        <dbReference type="Proteomes" id="UP001315686"/>
    </source>
</evidence>
<accession>A0AAP2CQ04</accession>
<keyword evidence="2" id="KW-1185">Reference proteome</keyword>
<evidence type="ECO:0000313" key="1">
    <source>
        <dbReference type="EMBL" id="MBT0957605.1"/>
    </source>
</evidence>
<dbReference type="RefSeq" id="WP_327793834.1">
    <property type="nucleotide sequence ID" value="NZ_JADQAZ010000002.1"/>
</dbReference>
<dbReference type="Proteomes" id="UP001315686">
    <property type="component" value="Unassembled WGS sequence"/>
</dbReference>